<dbReference type="EMBL" id="CACTIH010009103">
    <property type="protein sequence ID" value="CAA3024184.1"/>
    <property type="molecule type" value="Genomic_DNA"/>
</dbReference>
<reference evidence="4 5" key="1">
    <citation type="submission" date="2019-12" db="EMBL/GenBank/DDBJ databases">
        <authorList>
            <person name="Alioto T."/>
            <person name="Alioto T."/>
            <person name="Gomez Garrido J."/>
        </authorList>
    </citation>
    <scope>NUCLEOTIDE SEQUENCE [LARGE SCALE GENOMIC DNA]</scope>
</reference>
<evidence type="ECO:0000256" key="2">
    <source>
        <dbReference type="ARBA" id="ARBA00022630"/>
    </source>
</evidence>
<dbReference type="PANTHER" id="PTHR45968:SF5">
    <property type="entry name" value="PROTEIN HOTHEAD"/>
    <property type="match status" value="1"/>
</dbReference>
<keyword evidence="4" id="KW-0456">Lyase</keyword>
<gene>
    <name evidence="4" type="ORF">OLEA9_A057512</name>
</gene>
<comment type="caution">
    <text evidence="4">The sequence shown here is derived from an EMBL/GenBank/DDBJ whole genome shotgun (WGS) entry which is preliminary data.</text>
</comment>
<dbReference type="Gene3D" id="3.30.410.40">
    <property type="match status" value="1"/>
</dbReference>
<accession>A0A8S0UUM9</accession>
<dbReference type="PANTHER" id="PTHR45968">
    <property type="entry name" value="OSJNBA0019K04.7 PROTEIN"/>
    <property type="match status" value="1"/>
</dbReference>
<dbReference type="OrthoDB" id="1737057at2759"/>
<protein>
    <submittedName>
        <fullName evidence="4">Glucose dehydrogenase choline dehydrogenase mandelonitrile lyase (GMC oxidoreductase family)</fullName>
    </submittedName>
</protein>
<dbReference type="GO" id="GO:0016829">
    <property type="term" value="F:lyase activity"/>
    <property type="evidence" value="ECO:0007669"/>
    <property type="project" value="UniProtKB-KW"/>
</dbReference>
<dbReference type="AlphaFoldDB" id="A0A8S0UUM9"/>
<evidence type="ECO:0000256" key="3">
    <source>
        <dbReference type="ARBA" id="ARBA00022827"/>
    </source>
</evidence>
<dbReference type="Gramene" id="OE9A057512T1">
    <property type="protein sequence ID" value="OE9A057512C1"/>
    <property type="gene ID" value="OE9A057512"/>
</dbReference>
<keyword evidence="2" id="KW-0285">Flavoprotein</keyword>
<proteinExistence type="predicted"/>
<evidence type="ECO:0000313" key="5">
    <source>
        <dbReference type="Proteomes" id="UP000594638"/>
    </source>
</evidence>
<dbReference type="Proteomes" id="UP000594638">
    <property type="component" value="Unassembled WGS sequence"/>
</dbReference>
<keyword evidence="5" id="KW-1185">Reference proteome</keyword>
<sequence length="79" mass="8367">MSDNPMNLIYVPTSLPVEQSLVQTVGITKMGVYIEASSGFGQSSGSIHWDHGLVTAEMKQAKNVRLFGWGGKGALGPTS</sequence>
<dbReference type="InterPro" id="IPR051871">
    <property type="entry name" value="GMC_Oxidoreductase-Related"/>
</dbReference>
<evidence type="ECO:0000256" key="1">
    <source>
        <dbReference type="ARBA" id="ARBA00001974"/>
    </source>
</evidence>
<comment type="cofactor">
    <cofactor evidence="1">
        <name>FAD</name>
        <dbReference type="ChEBI" id="CHEBI:57692"/>
    </cofactor>
</comment>
<evidence type="ECO:0000313" key="4">
    <source>
        <dbReference type="EMBL" id="CAA3024184.1"/>
    </source>
</evidence>
<organism evidence="4 5">
    <name type="scientific">Olea europaea subsp. europaea</name>
    <dbReference type="NCBI Taxonomy" id="158383"/>
    <lineage>
        <taxon>Eukaryota</taxon>
        <taxon>Viridiplantae</taxon>
        <taxon>Streptophyta</taxon>
        <taxon>Embryophyta</taxon>
        <taxon>Tracheophyta</taxon>
        <taxon>Spermatophyta</taxon>
        <taxon>Magnoliopsida</taxon>
        <taxon>eudicotyledons</taxon>
        <taxon>Gunneridae</taxon>
        <taxon>Pentapetalae</taxon>
        <taxon>asterids</taxon>
        <taxon>lamiids</taxon>
        <taxon>Lamiales</taxon>
        <taxon>Oleaceae</taxon>
        <taxon>Oleeae</taxon>
        <taxon>Olea</taxon>
    </lineage>
</organism>
<keyword evidence="3" id="KW-0274">FAD</keyword>
<name>A0A8S0UUM9_OLEEU</name>